<proteinExistence type="predicted"/>
<dbReference type="EMBL" id="HACM01002781">
    <property type="protein sequence ID" value="CRZ03223.1"/>
    <property type="molecule type" value="Transcribed_RNA"/>
</dbReference>
<feature type="compositionally biased region" description="Low complexity" evidence="1">
    <location>
        <begin position="221"/>
        <end position="235"/>
    </location>
</feature>
<evidence type="ECO:0000256" key="1">
    <source>
        <dbReference type="SAM" id="MobiDB-lite"/>
    </source>
</evidence>
<reference evidence="2" key="1">
    <citation type="submission" date="2015-04" db="EMBL/GenBank/DDBJ databases">
        <title>The genome sequence of the plant pathogenic Rhizarian Plasmodiophora brassicae reveals insights in its biotrophic life cycle and the origin of chitin synthesis.</title>
        <authorList>
            <person name="Schwelm A."/>
            <person name="Fogelqvist J."/>
            <person name="Knaust A."/>
            <person name="Julke S."/>
            <person name="Lilja T."/>
            <person name="Dhandapani V."/>
            <person name="Bonilla-Rosso G."/>
            <person name="Karlsson M."/>
            <person name="Shevchenko A."/>
            <person name="Choi S.R."/>
            <person name="Kim H.G."/>
            <person name="Park J.Y."/>
            <person name="Lim Y.P."/>
            <person name="Ludwig-Muller J."/>
            <person name="Dixelius C."/>
        </authorList>
    </citation>
    <scope>NUCLEOTIDE SEQUENCE</scope>
    <source>
        <tissue evidence="2">Potato root galls</tissue>
    </source>
</reference>
<protein>
    <submittedName>
        <fullName evidence="2">Uncharacterized protein</fullName>
    </submittedName>
</protein>
<feature type="region of interest" description="Disordered" evidence="1">
    <location>
        <begin position="74"/>
        <end position="116"/>
    </location>
</feature>
<sequence>IGTVGGTGHELFSGWQSFRSPECNSLSHVMTDSLIDDLLFSDSDDALVAAVCVSAAYVDDFFDDDEWSEEEYLHQEESVREESTAETDSPPTAAFVAPSASTSSKKRGRPTQAERTVDVDWTSQMLQTVRRLRMKQDRFFCDTADESVVNRAWEWLSRCLSNTCSKTIPVSQVKRMCQYLERTDLEFLVHTTPCEGKYSRKPGLREALKTFCPDMDDRRSSVGSVGATSSSNTNANRPRLLPLSTPAKRQQHNQSTPKTSSEIREVTPAKRQQQNQPTSKTSSET</sequence>
<feature type="compositionally biased region" description="Basic and acidic residues" evidence="1">
    <location>
        <begin position="74"/>
        <end position="83"/>
    </location>
</feature>
<organism evidence="2">
    <name type="scientific">Spongospora subterranea</name>
    <dbReference type="NCBI Taxonomy" id="70186"/>
    <lineage>
        <taxon>Eukaryota</taxon>
        <taxon>Sar</taxon>
        <taxon>Rhizaria</taxon>
        <taxon>Endomyxa</taxon>
        <taxon>Phytomyxea</taxon>
        <taxon>Plasmodiophorida</taxon>
        <taxon>Plasmodiophoridae</taxon>
        <taxon>Spongospora</taxon>
    </lineage>
</organism>
<name>A0A0H5QMJ4_9EUKA</name>
<evidence type="ECO:0000313" key="2">
    <source>
        <dbReference type="EMBL" id="CRZ03223.1"/>
    </source>
</evidence>
<feature type="non-terminal residue" evidence="2">
    <location>
        <position position="285"/>
    </location>
</feature>
<feature type="region of interest" description="Disordered" evidence="1">
    <location>
        <begin position="215"/>
        <end position="285"/>
    </location>
</feature>
<dbReference type="AlphaFoldDB" id="A0A0H5QMJ4"/>
<feature type="compositionally biased region" description="Polar residues" evidence="1">
    <location>
        <begin position="270"/>
        <end position="285"/>
    </location>
</feature>
<feature type="non-terminal residue" evidence="2">
    <location>
        <position position="1"/>
    </location>
</feature>
<accession>A0A0H5QMJ4</accession>